<name>A0A4Y7T5W6_COPMI</name>
<organism evidence="1 2">
    <name type="scientific">Coprinellus micaceus</name>
    <name type="common">Glistening ink-cap mushroom</name>
    <name type="synonym">Coprinus micaceus</name>
    <dbReference type="NCBI Taxonomy" id="71717"/>
    <lineage>
        <taxon>Eukaryota</taxon>
        <taxon>Fungi</taxon>
        <taxon>Dikarya</taxon>
        <taxon>Basidiomycota</taxon>
        <taxon>Agaricomycotina</taxon>
        <taxon>Agaricomycetes</taxon>
        <taxon>Agaricomycetidae</taxon>
        <taxon>Agaricales</taxon>
        <taxon>Agaricineae</taxon>
        <taxon>Psathyrellaceae</taxon>
        <taxon>Coprinellus</taxon>
    </lineage>
</organism>
<protein>
    <submittedName>
        <fullName evidence="1">Uncharacterized protein</fullName>
    </submittedName>
</protein>
<dbReference type="Proteomes" id="UP000298030">
    <property type="component" value="Unassembled WGS sequence"/>
</dbReference>
<comment type="caution">
    <text evidence="1">The sequence shown here is derived from an EMBL/GenBank/DDBJ whole genome shotgun (WGS) entry which is preliminary data.</text>
</comment>
<proteinExistence type="predicted"/>
<dbReference type="EMBL" id="QPFP01000029">
    <property type="protein sequence ID" value="TEB28992.1"/>
    <property type="molecule type" value="Genomic_DNA"/>
</dbReference>
<gene>
    <name evidence="1" type="ORF">FA13DRAFT_1735115</name>
</gene>
<evidence type="ECO:0000313" key="1">
    <source>
        <dbReference type="EMBL" id="TEB28992.1"/>
    </source>
</evidence>
<evidence type="ECO:0000313" key="2">
    <source>
        <dbReference type="Proteomes" id="UP000298030"/>
    </source>
</evidence>
<dbReference type="AlphaFoldDB" id="A0A4Y7T5W6"/>
<keyword evidence="2" id="KW-1185">Reference proteome</keyword>
<accession>A0A4Y7T5W6</accession>
<reference evidence="1 2" key="1">
    <citation type="journal article" date="2019" name="Nat. Ecol. Evol.">
        <title>Megaphylogeny resolves global patterns of mushroom evolution.</title>
        <authorList>
            <person name="Varga T."/>
            <person name="Krizsan K."/>
            <person name="Foldi C."/>
            <person name="Dima B."/>
            <person name="Sanchez-Garcia M."/>
            <person name="Sanchez-Ramirez S."/>
            <person name="Szollosi G.J."/>
            <person name="Szarkandi J.G."/>
            <person name="Papp V."/>
            <person name="Albert L."/>
            <person name="Andreopoulos W."/>
            <person name="Angelini C."/>
            <person name="Antonin V."/>
            <person name="Barry K.W."/>
            <person name="Bougher N.L."/>
            <person name="Buchanan P."/>
            <person name="Buyck B."/>
            <person name="Bense V."/>
            <person name="Catcheside P."/>
            <person name="Chovatia M."/>
            <person name="Cooper J."/>
            <person name="Damon W."/>
            <person name="Desjardin D."/>
            <person name="Finy P."/>
            <person name="Geml J."/>
            <person name="Haridas S."/>
            <person name="Hughes K."/>
            <person name="Justo A."/>
            <person name="Karasinski D."/>
            <person name="Kautmanova I."/>
            <person name="Kiss B."/>
            <person name="Kocsube S."/>
            <person name="Kotiranta H."/>
            <person name="LaButti K.M."/>
            <person name="Lechner B.E."/>
            <person name="Liimatainen K."/>
            <person name="Lipzen A."/>
            <person name="Lukacs Z."/>
            <person name="Mihaltcheva S."/>
            <person name="Morgado L.N."/>
            <person name="Niskanen T."/>
            <person name="Noordeloos M.E."/>
            <person name="Ohm R.A."/>
            <person name="Ortiz-Santana B."/>
            <person name="Ovrebo C."/>
            <person name="Racz N."/>
            <person name="Riley R."/>
            <person name="Savchenko A."/>
            <person name="Shiryaev A."/>
            <person name="Soop K."/>
            <person name="Spirin V."/>
            <person name="Szebenyi C."/>
            <person name="Tomsovsky M."/>
            <person name="Tulloss R.E."/>
            <person name="Uehling J."/>
            <person name="Grigoriev I.V."/>
            <person name="Vagvolgyi C."/>
            <person name="Papp T."/>
            <person name="Martin F.M."/>
            <person name="Miettinen O."/>
            <person name="Hibbett D.S."/>
            <person name="Nagy L.G."/>
        </authorList>
    </citation>
    <scope>NUCLEOTIDE SEQUENCE [LARGE SCALE GENOMIC DNA]</scope>
    <source>
        <strain evidence="1 2">FP101781</strain>
    </source>
</reference>
<sequence length="51" mass="5738">MGNEVGNRVWKLFCLEAEATCPNQNKTAVSSARGCFLRCLSRHCHSSDSWH</sequence>